<dbReference type="GO" id="GO:0005737">
    <property type="term" value="C:cytoplasm"/>
    <property type="evidence" value="ECO:0007669"/>
    <property type="project" value="TreeGrafter"/>
</dbReference>
<organism evidence="3 4">
    <name type="scientific">Dimargaris verticillata</name>
    <dbReference type="NCBI Taxonomy" id="2761393"/>
    <lineage>
        <taxon>Eukaryota</taxon>
        <taxon>Fungi</taxon>
        <taxon>Fungi incertae sedis</taxon>
        <taxon>Zoopagomycota</taxon>
        <taxon>Kickxellomycotina</taxon>
        <taxon>Dimargaritomycetes</taxon>
        <taxon>Dimargaritales</taxon>
        <taxon>Dimargaritaceae</taxon>
        <taxon>Dimargaris</taxon>
    </lineage>
</organism>
<keyword evidence="3" id="KW-0808">Transferase</keyword>
<evidence type="ECO:0000313" key="3">
    <source>
        <dbReference type="EMBL" id="KAJ1970597.1"/>
    </source>
</evidence>
<feature type="non-terminal residue" evidence="3">
    <location>
        <position position="428"/>
    </location>
</feature>
<keyword evidence="3" id="KW-0396">Initiation factor</keyword>
<dbReference type="AlphaFoldDB" id="A0A9W8AVV6"/>
<dbReference type="InterPro" id="IPR008266">
    <property type="entry name" value="Tyr_kinase_AS"/>
</dbReference>
<dbReference type="InterPro" id="IPR000719">
    <property type="entry name" value="Prot_kinase_dom"/>
</dbReference>
<evidence type="ECO:0000259" key="2">
    <source>
        <dbReference type="PROSITE" id="PS50011"/>
    </source>
</evidence>
<dbReference type="Proteomes" id="UP001151582">
    <property type="component" value="Unassembled WGS sequence"/>
</dbReference>
<dbReference type="SUPFAM" id="SSF56112">
    <property type="entry name" value="Protein kinase-like (PK-like)"/>
    <property type="match status" value="1"/>
</dbReference>
<dbReference type="PROSITE" id="PS50011">
    <property type="entry name" value="PROTEIN_KINASE_DOM"/>
    <property type="match status" value="1"/>
</dbReference>
<comment type="caution">
    <text evidence="3">The sequence shown here is derived from an EMBL/GenBank/DDBJ whole genome shotgun (WGS) entry which is preliminary data.</text>
</comment>
<feature type="compositionally biased region" description="Polar residues" evidence="1">
    <location>
        <begin position="1"/>
        <end position="12"/>
    </location>
</feature>
<gene>
    <name evidence="3" type="primary">GCN2_3</name>
    <name evidence="3" type="ORF">H4R34_006010</name>
</gene>
<name>A0A9W8AVV6_9FUNG</name>
<feature type="domain" description="Protein kinase" evidence="2">
    <location>
        <begin position="1"/>
        <end position="316"/>
    </location>
</feature>
<dbReference type="GO" id="GO:0004674">
    <property type="term" value="F:protein serine/threonine kinase activity"/>
    <property type="evidence" value="ECO:0007669"/>
    <property type="project" value="UniProtKB-EC"/>
</dbReference>
<protein>
    <submittedName>
        <fullName evidence="3">Eukaryotic translation initiation factor 2-alpha kinase</fullName>
        <ecNumber evidence="3">2.7.11.1</ecNumber>
    </submittedName>
</protein>
<proteinExistence type="predicted"/>
<accession>A0A9W8AVV6</accession>
<keyword evidence="3" id="KW-0648">Protein biosynthesis</keyword>
<reference evidence="3" key="1">
    <citation type="submission" date="2022-07" db="EMBL/GenBank/DDBJ databases">
        <title>Phylogenomic reconstructions and comparative analyses of Kickxellomycotina fungi.</title>
        <authorList>
            <person name="Reynolds N.K."/>
            <person name="Stajich J.E."/>
            <person name="Barry K."/>
            <person name="Grigoriev I.V."/>
            <person name="Crous P."/>
            <person name="Smith M.E."/>
        </authorList>
    </citation>
    <scope>NUCLEOTIDE SEQUENCE</scope>
    <source>
        <strain evidence="3">RSA 567</strain>
    </source>
</reference>
<dbReference type="InterPro" id="IPR011009">
    <property type="entry name" value="Kinase-like_dom_sf"/>
</dbReference>
<dbReference type="GO" id="GO:0005524">
    <property type="term" value="F:ATP binding"/>
    <property type="evidence" value="ECO:0007669"/>
    <property type="project" value="InterPro"/>
</dbReference>
<sequence>MASLRPSITLNPPGTPAPREATSAPVLTLHTVVFPHPTYQVPIGSKKLTKLIKEIDRLKVIHHESVVAIHDCQLAEPTSSAIATVDSHHPLHTPPAALGRTASTPAAINHSASPSATSSAAPASRDAVTVLYVVMDNLDAGISLTQALQSCGAFAWSQVKLYTKQLLFALLYIHSNGFLHKDLCADNILLTQDHRHQRSAKLMFVAYQRTLLGLHQQYPSTLYQPHRPSLPLWLVPEEADEASLYTKKTDVYGLGIVVLQMVLGLDGVHAFNSLHQCLYAVRSLVPPAMVDTLGRMLAVERKHRPTALELLAEPLFRQVMEEHDERIPALYLLGQVPSSLASGQATPRHWPDTFSNDPSSAGDDPFIAGDSAPVGPSILGPIPAANATAAGILSANGLPSHPWPAVQPSLSAISSLAKVPRTPAHRAP</sequence>
<dbReference type="Pfam" id="PF00069">
    <property type="entry name" value="Pkinase"/>
    <property type="match status" value="1"/>
</dbReference>
<evidence type="ECO:0000256" key="1">
    <source>
        <dbReference type="SAM" id="MobiDB-lite"/>
    </source>
</evidence>
<keyword evidence="3" id="KW-0418">Kinase</keyword>
<dbReference type="PANTHER" id="PTHR24361">
    <property type="entry name" value="MITOGEN-ACTIVATED KINASE KINASE KINASE"/>
    <property type="match status" value="1"/>
</dbReference>
<dbReference type="GO" id="GO:0003743">
    <property type="term" value="F:translation initiation factor activity"/>
    <property type="evidence" value="ECO:0007669"/>
    <property type="project" value="UniProtKB-KW"/>
</dbReference>
<dbReference type="PROSITE" id="PS00109">
    <property type="entry name" value="PROTEIN_KINASE_TYR"/>
    <property type="match status" value="1"/>
</dbReference>
<dbReference type="PANTHER" id="PTHR24361:SF678">
    <property type="entry name" value="SPORULATION-SPECIFIC PROTEIN 1"/>
    <property type="match status" value="1"/>
</dbReference>
<feature type="region of interest" description="Disordered" evidence="1">
    <location>
        <begin position="342"/>
        <end position="370"/>
    </location>
</feature>
<dbReference type="InterPro" id="IPR053235">
    <property type="entry name" value="Ser_Thr_kinase"/>
</dbReference>
<evidence type="ECO:0000313" key="4">
    <source>
        <dbReference type="Proteomes" id="UP001151582"/>
    </source>
</evidence>
<dbReference type="EMBL" id="JANBQB010001706">
    <property type="protein sequence ID" value="KAJ1970597.1"/>
    <property type="molecule type" value="Genomic_DNA"/>
</dbReference>
<feature type="region of interest" description="Disordered" evidence="1">
    <location>
        <begin position="1"/>
        <end position="21"/>
    </location>
</feature>
<dbReference type="Gene3D" id="1.10.510.10">
    <property type="entry name" value="Transferase(Phosphotransferase) domain 1"/>
    <property type="match status" value="1"/>
</dbReference>
<dbReference type="OrthoDB" id="341578at2759"/>
<dbReference type="EC" id="2.7.11.1" evidence="3"/>
<keyword evidence="4" id="KW-1185">Reference proteome</keyword>